<evidence type="ECO:0000256" key="4">
    <source>
        <dbReference type="ARBA" id="ARBA00022989"/>
    </source>
</evidence>
<feature type="domain" description="EamA" evidence="7">
    <location>
        <begin position="16"/>
        <end position="146"/>
    </location>
</feature>
<keyword evidence="3 6" id="KW-0812">Transmembrane</keyword>
<evidence type="ECO:0000256" key="3">
    <source>
        <dbReference type="ARBA" id="ARBA00022692"/>
    </source>
</evidence>
<feature type="transmembrane region" description="Helical" evidence="6">
    <location>
        <begin position="157"/>
        <end position="177"/>
    </location>
</feature>
<evidence type="ECO:0000259" key="7">
    <source>
        <dbReference type="Pfam" id="PF00892"/>
    </source>
</evidence>
<dbReference type="EMBL" id="JACTVA010000015">
    <property type="protein sequence ID" value="MBC9207290.1"/>
    <property type="molecule type" value="Genomic_DNA"/>
</dbReference>
<dbReference type="InterPro" id="IPR000620">
    <property type="entry name" value="EamA_dom"/>
</dbReference>
<dbReference type="SUPFAM" id="SSF103481">
    <property type="entry name" value="Multidrug resistance efflux transporter EmrE"/>
    <property type="match status" value="2"/>
</dbReference>
<evidence type="ECO:0000313" key="9">
    <source>
        <dbReference type="Proteomes" id="UP000626026"/>
    </source>
</evidence>
<dbReference type="InterPro" id="IPR037185">
    <property type="entry name" value="EmrE-like"/>
</dbReference>
<feature type="transmembrane region" description="Helical" evidence="6">
    <location>
        <begin position="12"/>
        <end position="30"/>
    </location>
</feature>
<comment type="subcellular location">
    <subcellularLocation>
        <location evidence="1">Membrane</location>
        <topology evidence="1">Multi-pass membrane protein</topology>
    </subcellularLocation>
</comment>
<comment type="similarity">
    <text evidence="2">Belongs to the EamA transporter family.</text>
</comment>
<feature type="transmembrane region" description="Helical" evidence="6">
    <location>
        <begin position="36"/>
        <end position="60"/>
    </location>
</feature>
<gene>
    <name evidence="8" type="ORF">IBL26_10620</name>
</gene>
<dbReference type="RefSeq" id="WP_187784456.1">
    <property type="nucleotide sequence ID" value="NZ_JACTVA010000015.1"/>
</dbReference>
<feature type="transmembrane region" description="Helical" evidence="6">
    <location>
        <begin position="219"/>
        <end position="240"/>
    </location>
</feature>
<feature type="transmembrane region" description="Helical" evidence="6">
    <location>
        <begin position="252"/>
        <end position="270"/>
    </location>
</feature>
<feature type="transmembrane region" description="Helical" evidence="6">
    <location>
        <begin position="131"/>
        <end position="151"/>
    </location>
</feature>
<evidence type="ECO:0000256" key="1">
    <source>
        <dbReference type="ARBA" id="ARBA00004141"/>
    </source>
</evidence>
<feature type="domain" description="EamA" evidence="7">
    <location>
        <begin position="159"/>
        <end position="292"/>
    </location>
</feature>
<feature type="transmembrane region" description="Helical" evidence="6">
    <location>
        <begin position="104"/>
        <end position="122"/>
    </location>
</feature>
<evidence type="ECO:0000256" key="5">
    <source>
        <dbReference type="ARBA" id="ARBA00023136"/>
    </source>
</evidence>
<name>A0ABR7RL23_9PROT</name>
<evidence type="ECO:0000256" key="2">
    <source>
        <dbReference type="ARBA" id="ARBA00007362"/>
    </source>
</evidence>
<evidence type="ECO:0000313" key="8">
    <source>
        <dbReference type="EMBL" id="MBC9207290.1"/>
    </source>
</evidence>
<organism evidence="8 9">
    <name type="scientific">Teichococcus aerophilus</name>
    <dbReference type="NCBI Taxonomy" id="1224513"/>
    <lineage>
        <taxon>Bacteria</taxon>
        <taxon>Pseudomonadati</taxon>
        <taxon>Pseudomonadota</taxon>
        <taxon>Alphaproteobacteria</taxon>
        <taxon>Acetobacterales</taxon>
        <taxon>Roseomonadaceae</taxon>
        <taxon>Roseomonas</taxon>
    </lineage>
</organism>
<comment type="caution">
    <text evidence="8">The sequence shown here is derived from an EMBL/GenBank/DDBJ whole genome shotgun (WGS) entry which is preliminary data.</text>
</comment>
<dbReference type="InterPro" id="IPR050638">
    <property type="entry name" value="AA-Vitamin_Transporters"/>
</dbReference>
<keyword evidence="9" id="KW-1185">Reference proteome</keyword>
<proteinExistence type="inferred from homology"/>
<feature type="transmembrane region" description="Helical" evidence="6">
    <location>
        <begin position="189"/>
        <end position="207"/>
    </location>
</feature>
<feature type="transmembrane region" description="Helical" evidence="6">
    <location>
        <begin position="276"/>
        <end position="292"/>
    </location>
</feature>
<feature type="transmembrane region" description="Helical" evidence="6">
    <location>
        <begin position="72"/>
        <end position="98"/>
    </location>
</feature>
<protein>
    <submittedName>
        <fullName evidence="8">DMT family transporter</fullName>
    </submittedName>
</protein>
<dbReference type="Pfam" id="PF00892">
    <property type="entry name" value="EamA"/>
    <property type="match status" value="2"/>
</dbReference>
<keyword evidence="4 6" id="KW-1133">Transmembrane helix</keyword>
<reference evidence="8 9" key="1">
    <citation type="journal article" date="2013" name="Int. J. Syst. Evol. Microbiol.">
        <title>Roseomonas aerophila sp. nov., isolated from air.</title>
        <authorList>
            <person name="Kim S.J."/>
            <person name="Weon H.Y."/>
            <person name="Ahn J.H."/>
            <person name="Hong S.B."/>
            <person name="Seok S.J."/>
            <person name="Whang K.S."/>
            <person name="Kwon S.W."/>
        </authorList>
    </citation>
    <scope>NUCLEOTIDE SEQUENCE [LARGE SCALE GENOMIC DNA]</scope>
    <source>
        <strain evidence="8 9">NBRC 108923</strain>
    </source>
</reference>
<dbReference type="PANTHER" id="PTHR32322:SF2">
    <property type="entry name" value="EAMA DOMAIN-CONTAINING PROTEIN"/>
    <property type="match status" value="1"/>
</dbReference>
<dbReference type="PANTHER" id="PTHR32322">
    <property type="entry name" value="INNER MEMBRANE TRANSPORTER"/>
    <property type="match status" value="1"/>
</dbReference>
<sequence length="294" mass="30397">MTAPAPLTRSELWLRLVVIAGLWGACFPLLRHVAPLMPPMAVATVRAAFSGSAVILFLLVSGRLRWPRGRAIWGHILVVGTLNGWVPNLLTATAMGGIESAPAALIQSISPLLVGTASLVLFREEVRGRGLFLGLALGLLGIGIILGPRAVSGEAGLGAALMMLATATSYASGTLYVRWVRPEVPEHLVVGQQVVAFAVALPAALLVNGTAAFVQPGDVWLVLLLLGVLGSAVPLSLFIVLLTRAPAAKASLVGYLQPVSAATVAALWLGELPAPHVLAGGAVVLAGVWLATRR</sequence>
<keyword evidence="5 6" id="KW-0472">Membrane</keyword>
<evidence type="ECO:0000256" key="6">
    <source>
        <dbReference type="SAM" id="Phobius"/>
    </source>
</evidence>
<accession>A0ABR7RL23</accession>
<dbReference type="Proteomes" id="UP000626026">
    <property type="component" value="Unassembled WGS sequence"/>
</dbReference>